<dbReference type="SUPFAM" id="SSF46894">
    <property type="entry name" value="C-terminal effector domain of the bipartite response regulators"/>
    <property type="match status" value="1"/>
</dbReference>
<comment type="caution">
    <text evidence="5">The sequence shown here is derived from an EMBL/GenBank/DDBJ whole genome shotgun (WGS) entry which is preliminary data.</text>
</comment>
<organism evidence="5 6">
    <name type="scientific">Micromonospora fluostatini</name>
    <dbReference type="NCBI Taxonomy" id="1629071"/>
    <lineage>
        <taxon>Bacteria</taxon>
        <taxon>Bacillati</taxon>
        <taxon>Actinomycetota</taxon>
        <taxon>Actinomycetes</taxon>
        <taxon>Micromonosporales</taxon>
        <taxon>Micromonosporaceae</taxon>
        <taxon>Micromonospora</taxon>
    </lineage>
</organism>
<dbReference type="CDD" id="cd06170">
    <property type="entry name" value="LuxR_C_like"/>
    <property type="match status" value="1"/>
</dbReference>
<dbReference type="Gene3D" id="1.10.10.10">
    <property type="entry name" value="Winged helix-like DNA-binding domain superfamily/Winged helix DNA-binding domain"/>
    <property type="match status" value="1"/>
</dbReference>
<evidence type="ECO:0000259" key="4">
    <source>
        <dbReference type="PROSITE" id="PS50043"/>
    </source>
</evidence>
<dbReference type="SMART" id="SM00421">
    <property type="entry name" value="HTH_LUXR"/>
    <property type="match status" value="1"/>
</dbReference>
<evidence type="ECO:0000313" key="6">
    <source>
        <dbReference type="Proteomes" id="UP000295626"/>
    </source>
</evidence>
<dbReference type="PANTHER" id="PTHR44688:SF16">
    <property type="entry name" value="DNA-BINDING TRANSCRIPTIONAL ACTIVATOR DEVR_DOSR"/>
    <property type="match status" value="1"/>
</dbReference>
<gene>
    <name evidence="5" type="ORF">E1091_03840</name>
</gene>
<evidence type="ECO:0000313" key="5">
    <source>
        <dbReference type="EMBL" id="TDC00953.1"/>
    </source>
</evidence>
<dbReference type="InterPro" id="IPR036388">
    <property type="entry name" value="WH-like_DNA-bd_sf"/>
</dbReference>
<dbReference type="Proteomes" id="UP000295626">
    <property type="component" value="Unassembled WGS sequence"/>
</dbReference>
<evidence type="ECO:0000256" key="3">
    <source>
        <dbReference type="ARBA" id="ARBA00023163"/>
    </source>
</evidence>
<accession>A0ABY2DQ58</accession>
<dbReference type="PROSITE" id="PS50043">
    <property type="entry name" value="HTH_LUXR_2"/>
    <property type="match status" value="1"/>
</dbReference>
<keyword evidence="6" id="KW-1185">Reference proteome</keyword>
<dbReference type="PRINTS" id="PR00038">
    <property type="entry name" value="HTHLUXR"/>
</dbReference>
<name>A0ABY2DQ58_9ACTN</name>
<evidence type="ECO:0000256" key="2">
    <source>
        <dbReference type="ARBA" id="ARBA00023125"/>
    </source>
</evidence>
<keyword evidence="1" id="KW-0805">Transcription regulation</keyword>
<dbReference type="Pfam" id="PF00196">
    <property type="entry name" value="GerE"/>
    <property type="match status" value="1"/>
</dbReference>
<keyword evidence="2" id="KW-0238">DNA-binding</keyword>
<keyword evidence="3" id="KW-0804">Transcription</keyword>
<feature type="domain" description="HTH luxR-type" evidence="4">
    <location>
        <begin position="24"/>
        <end position="89"/>
    </location>
</feature>
<reference evidence="5 6" key="1">
    <citation type="submission" date="2019-02" db="EMBL/GenBank/DDBJ databases">
        <title>Draft genome sequences of novel Actinobacteria.</title>
        <authorList>
            <person name="Sahin N."/>
            <person name="Ay H."/>
            <person name="Saygin H."/>
        </authorList>
    </citation>
    <scope>NUCLEOTIDE SEQUENCE [LARGE SCALE GENOMIC DNA]</scope>
    <source>
        <strain evidence="5 6">JCM 30529</strain>
    </source>
</reference>
<proteinExistence type="predicted"/>
<dbReference type="InterPro" id="IPR000792">
    <property type="entry name" value="Tscrpt_reg_LuxR_C"/>
</dbReference>
<evidence type="ECO:0000256" key="1">
    <source>
        <dbReference type="ARBA" id="ARBA00023015"/>
    </source>
</evidence>
<sequence>MTTHETTVDVGVQRPLERPRWLAAVARIPLLTDREREVATLLGAGLSNRAISGSLKISERTTKAHVAGIMRKLGVESRLQAGLVAFAYQQWTKEQ</sequence>
<protein>
    <submittedName>
        <fullName evidence="5">Response regulator transcription factor</fullName>
    </submittedName>
</protein>
<dbReference type="EMBL" id="SMKE01000075">
    <property type="protein sequence ID" value="TDC00953.1"/>
    <property type="molecule type" value="Genomic_DNA"/>
</dbReference>
<dbReference type="PANTHER" id="PTHR44688">
    <property type="entry name" value="DNA-BINDING TRANSCRIPTIONAL ACTIVATOR DEVR_DOSR"/>
    <property type="match status" value="1"/>
</dbReference>
<dbReference type="InterPro" id="IPR016032">
    <property type="entry name" value="Sig_transdc_resp-reg_C-effctor"/>
</dbReference>